<sequence length="165" mass="18496">MSTIMSWQGIVHGHCPPIFNFVPTMSRTSDVNMRTMSSTAQVKNKVTTSVSYVTTTPNPSSSNQPICHTIRNDESTFTVTDLKCLSLTPKFQQSKFCSSNIKIFTDSSTRLKQMAIVTILVILSPTIVTIIRIMTRMNVLLDVFLNEKKTAIKKELYKKSLASCH</sequence>
<dbReference type="AlphaFoldDB" id="A0A9N9K8N4"/>
<proteinExistence type="predicted"/>
<keyword evidence="1" id="KW-0472">Membrane</keyword>
<keyword evidence="1" id="KW-1133">Transmembrane helix</keyword>
<evidence type="ECO:0000313" key="2">
    <source>
        <dbReference type="EMBL" id="CAG8817387.1"/>
    </source>
</evidence>
<organism evidence="2 3">
    <name type="scientific">Cetraspora pellucida</name>
    <dbReference type="NCBI Taxonomy" id="1433469"/>
    <lineage>
        <taxon>Eukaryota</taxon>
        <taxon>Fungi</taxon>
        <taxon>Fungi incertae sedis</taxon>
        <taxon>Mucoromycota</taxon>
        <taxon>Glomeromycotina</taxon>
        <taxon>Glomeromycetes</taxon>
        <taxon>Diversisporales</taxon>
        <taxon>Gigasporaceae</taxon>
        <taxon>Cetraspora</taxon>
    </lineage>
</organism>
<evidence type="ECO:0000256" key="1">
    <source>
        <dbReference type="SAM" id="Phobius"/>
    </source>
</evidence>
<dbReference type="Proteomes" id="UP000789759">
    <property type="component" value="Unassembled WGS sequence"/>
</dbReference>
<feature type="transmembrane region" description="Helical" evidence="1">
    <location>
        <begin position="114"/>
        <end position="135"/>
    </location>
</feature>
<keyword evidence="1" id="KW-0812">Transmembrane</keyword>
<reference evidence="2" key="1">
    <citation type="submission" date="2021-06" db="EMBL/GenBank/DDBJ databases">
        <authorList>
            <person name="Kallberg Y."/>
            <person name="Tangrot J."/>
            <person name="Rosling A."/>
        </authorList>
    </citation>
    <scope>NUCLEOTIDE SEQUENCE</scope>
    <source>
        <strain evidence="2">FL966</strain>
    </source>
</reference>
<dbReference type="EMBL" id="CAJVQA010045418">
    <property type="protein sequence ID" value="CAG8817387.1"/>
    <property type="molecule type" value="Genomic_DNA"/>
</dbReference>
<gene>
    <name evidence="2" type="ORF">CPELLU_LOCUS19342</name>
</gene>
<accession>A0A9N9K8N4</accession>
<feature type="non-terminal residue" evidence="2">
    <location>
        <position position="165"/>
    </location>
</feature>
<keyword evidence="3" id="KW-1185">Reference proteome</keyword>
<evidence type="ECO:0000313" key="3">
    <source>
        <dbReference type="Proteomes" id="UP000789759"/>
    </source>
</evidence>
<comment type="caution">
    <text evidence="2">The sequence shown here is derived from an EMBL/GenBank/DDBJ whole genome shotgun (WGS) entry which is preliminary data.</text>
</comment>
<name>A0A9N9K8N4_9GLOM</name>
<protein>
    <submittedName>
        <fullName evidence="2">12332_t:CDS:1</fullName>
    </submittedName>
</protein>